<gene>
    <name evidence="2" type="ORF">QFW96_15935</name>
</gene>
<name>A0ABT6PQ29_9PSEU</name>
<accession>A0ABT6PQ29</accession>
<evidence type="ECO:0000256" key="1">
    <source>
        <dbReference type="SAM" id="Coils"/>
    </source>
</evidence>
<keyword evidence="1" id="KW-0175">Coiled coil</keyword>
<evidence type="ECO:0008006" key="4">
    <source>
        <dbReference type="Google" id="ProtNLM"/>
    </source>
</evidence>
<evidence type="ECO:0000313" key="3">
    <source>
        <dbReference type="Proteomes" id="UP001237595"/>
    </source>
</evidence>
<dbReference type="EMBL" id="JASAOF010000009">
    <property type="protein sequence ID" value="MDI2030119.1"/>
    <property type="molecule type" value="Genomic_DNA"/>
</dbReference>
<comment type="caution">
    <text evidence="2">The sequence shown here is derived from an EMBL/GenBank/DDBJ whole genome shotgun (WGS) entry which is preliminary data.</text>
</comment>
<dbReference type="RefSeq" id="WP_281456434.1">
    <property type="nucleotide sequence ID" value="NZ_JASAOF010000009.1"/>
</dbReference>
<feature type="coiled-coil region" evidence="1">
    <location>
        <begin position="6"/>
        <end position="33"/>
    </location>
</feature>
<dbReference type="Proteomes" id="UP001237595">
    <property type="component" value="Unassembled WGS sequence"/>
</dbReference>
<reference evidence="2 3" key="1">
    <citation type="submission" date="2023-04" db="EMBL/GenBank/DDBJ databases">
        <title>Draft genome sequence of Saccharopolyspora sp. TS4A08 isolated from sweet potato rhizospheric soil.</title>
        <authorList>
            <person name="Suksaard P."/>
            <person name="Duangmal K."/>
        </authorList>
    </citation>
    <scope>NUCLEOTIDE SEQUENCE [LARGE SCALE GENOMIC DNA]</scope>
    <source>
        <strain evidence="2 3">TS4A08</strain>
    </source>
</reference>
<organism evidence="2 3">
    <name type="scientific">Saccharopolyspora ipomoeae</name>
    <dbReference type="NCBI Taxonomy" id="3042027"/>
    <lineage>
        <taxon>Bacteria</taxon>
        <taxon>Bacillati</taxon>
        <taxon>Actinomycetota</taxon>
        <taxon>Actinomycetes</taxon>
        <taxon>Pseudonocardiales</taxon>
        <taxon>Pseudonocardiaceae</taxon>
        <taxon>Saccharopolyspora</taxon>
    </lineage>
</organism>
<evidence type="ECO:0000313" key="2">
    <source>
        <dbReference type="EMBL" id="MDI2030119.1"/>
    </source>
</evidence>
<protein>
    <recommendedName>
        <fullName evidence="4">Transposase</fullName>
    </recommendedName>
</protein>
<keyword evidence="3" id="KW-1185">Reference proteome</keyword>
<sequence>MTGGLSESERGELDRLRKENRLLRVEKEMLLRIAREYALERIPLPDQENGRFP</sequence>
<proteinExistence type="predicted"/>